<dbReference type="SUPFAM" id="SSF51391">
    <property type="entry name" value="Thiamin phosphate synthase"/>
    <property type="match status" value="1"/>
</dbReference>
<comment type="similarity">
    <text evidence="9 10">Belongs to the thiamine-phosphate synthase family.</text>
</comment>
<evidence type="ECO:0000256" key="10">
    <source>
        <dbReference type="RuleBase" id="RU003826"/>
    </source>
</evidence>
<feature type="binding site" evidence="9">
    <location>
        <position position="145"/>
    </location>
    <ligand>
        <name>4-amino-2-methyl-5-(diphosphooxymethyl)pyrimidine</name>
        <dbReference type="ChEBI" id="CHEBI:57841"/>
    </ligand>
</feature>
<evidence type="ECO:0000313" key="13">
    <source>
        <dbReference type="EMBL" id="AND40087.1"/>
    </source>
</evidence>
<dbReference type="NCBIfam" id="TIGR00693">
    <property type="entry name" value="thiE"/>
    <property type="match status" value="1"/>
</dbReference>
<evidence type="ECO:0000256" key="2">
    <source>
        <dbReference type="ARBA" id="ARBA00022679"/>
    </source>
</evidence>
<dbReference type="PANTHER" id="PTHR20857">
    <property type="entry name" value="THIAMINE-PHOSPHATE PYROPHOSPHORYLASE"/>
    <property type="match status" value="1"/>
</dbReference>
<evidence type="ECO:0000256" key="7">
    <source>
        <dbReference type="ARBA" id="ARBA00047851"/>
    </source>
</evidence>
<dbReference type="InterPro" id="IPR036206">
    <property type="entry name" value="ThiamineP_synth_sf"/>
</dbReference>
<evidence type="ECO:0000256" key="11">
    <source>
        <dbReference type="RuleBase" id="RU004253"/>
    </source>
</evidence>
<keyword evidence="2 9" id="KW-0808">Transferase</keyword>
<dbReference type="CDD" id="cd00564">
    <property type="entry name" value="TMP_TenI"/>
    <property type="match status" value="1"/>
</dbReference>
<dbReference type="Gene3D" id="3.20.20.70">
    <property type="entry name" value="Aldolase class I"/>
    <property type="match status" value="1"/>
</dbReference>
<accession>A0A160MB69</accession>
<organism evidence="13 14">
    <name type="scientific">Cytobacillus oceanisediminis 2691</name>
    <dbReference type="NCBI Taxonomy" id="1196031"/>
    <lineage>
        <taxon>Bacteria</taxon>
        <taxon>Bacillati</taxon>
        <taxon>Bacillota</taxon>
        <taxon>Bacilli</taxon>
        <taxon>Bacillales</taxon>
        <taxon>Bacillaceae</taxon>
        <taxon>Cytobacillus</taxon>
    </lineage>
</organism>
<dbReference type="GO" id="GO:0009228">
    <property type="term" value="P:thiamine biosynthetic process"/>
    <property type="evidence" value="ECO:0007669"/>
    <property type="project" value="UniProtKB-KW"/>
</dbReference>
<evidence type="ECO:0000256" key="5">
    <source>
        <dbReference type="ARBA" id="ARBA00022977"/>
    </source>
</evidence>
<evidence type="ECO:0000256" key="3">
    <source>
        <dbReference type="ARBA" id="ARBA00022723"/>
    </source>
</evidence>
<dbReference type="Pfam" id="PF02581">
    <property type="entry name" value="TMP-TENI"/>
    <property type="match status" value="1"/>
</dbReference>
<dbReference type="EC" id="2.5.1.3" evidence="9"/>
<dbReference type="eggNOG" id="COG0352">
    <property type="taxonomic scope" value="Bacteria"/>
</dbReference>
<evidence type="ECO:0000256" key="9">
    <source>
        <dbReference type="HAMAP-Rule" id="MF_00097"/>
    </source>
</evidence>
<feature type="binding site" evidence="9">
    <location>
        <begin position="43"/>
        <end position="47"/>
    </location>
    <ligand>
        <name>4-amino-2-methyl-5-(diphosphooxymethyl)pyrimidine</name>
        <dbReference type="ChEBI" id="CHEBI:57841"/>
    </ligand>
</feature>
<comment type="function">
    <text evidence="9">Condenses 4-methyl-5-(beta-hydroxyethyl)thiazole monophosphate (THZ-P) and 2-methyl-4-amino-5-hydroxymethyl pyrimidine pyrophosphate (HMP-PP) to form thiamine monophosphate (TMP).</text>
</comment>
<dbReference type="FunFam" id="3.20.20.70:FF:000096">
    <property type="entry name" value="Thiamine-phosphate synthase"/>
    <property type="match status" value="1"/>
</dbReference>
<dbReference type="InterPro" id="IPR022998">
    <property type="entry name" value="ThiamineP_synth_TenI"/>
</dbReference>
<sequence>MAVNPQAMRSLLKVYFIMGSTNCCQNPENVLQAAIKGGITLFQFREKGAGCLHGKEKESLAKKLQAICKQSNIPFIVNDDIELEVKINADGVHIGQDDEAADVVRRKIGSKILGVSVHSMQEAETAIRQGADYIGIGPIYPTSTKADAKAVQGLTFLTELRSADIQIPVVGIGGITSENASPLIEAGADGVSVISAISQADSPEKAAAKLYDSVNRIMRNAH</sequence>
<feature type="binding site" evidence="9">
    <location>
        <position position="78"/>
    </location>
    <ligand>
        <name>4-amino-2-methyl-5-(diphosphooxymethyl)pyrimidine</name>
        <dbReference type="ChEBI" id="CHEBI:57841"/>
    </ligand>
</feature>
<comment type="cofactor">
    <cofactor evidence="9">
        <name>Mg(2+)</name>
        <dbReference type="ChEBI" id="CHEBI:18420"/>
    </cofactor>
    <text evidence="9">Binds 1 Mg(2+) ion per subunit.</text>
</comment>
<evidence type="ECO:0000259" key="12">
    <source>
        <dbReference type="Pfam" id="PF02581"/>
    </source>
</evidence>
<comment type="catalytic activity">
    <reaction evidence="6 9 10">
        <text>4-methyl-5-(2-phosphooxyethyl)-thiazole + 4-amino-2-methyl-5-(diphosphooxymethyl)pyrimidine + H(+) = thiamine phosphate + diphosphate</text>
        <dbReference type="Rhea" id="RHEA:22328"/>
        <dbReference type="ChEBI" id="CHEBI:15378"/>
        <dbReference type="ChEBI" id="CHEBI:33019"/>
        <dbReference type="ChEBI" id="CHEBI:37575"/>
        <dbReference type="ChEBI" id="CHEBI:57841"/>
        <dbReference type="ChEBI" id="CHEBI:58296"/>
        <dbReference type="EC" id="2.5.1.3"/>
    </reaction>
</comment>
<dbReference type="GO" id="GO:0005737">
    <property type="term" value="C:cytoplasm"/>
    <property type="evidence" value="ECO:0007669"/>
    <property type="project" value="TreeGrafter"/>
</dbReference>
<comment type="pathway">
    <text evidence="1 9 11">Cofactor biosynthesis; thiamine diphosphate biosynthesis; thiamine phosphate from 4-amino-2-methyl-5-diphosphomethylpyrimidine and 4-methyl-5-(2-phosphoethyl)-thiazole: step 1/1.</text>
</comment>
<dbReference type="EMBL" id="CP015506">
    <property type="protein sequence ID" value="AND40087.1"/>
    <property type="molecule type" value="Genomic_DNA"/>
</dbReference>
<dbReference type="KEGG" id="bon:A361_13350"/>
<reference evidence="13 14" key="1">
    <citation type="submission" date="2016-04" db="EMBL/GenBank/DDBJ databases">
        <title>Complete genome sequence of Bacillus oceanisediminis strain 2691.</title>
        <authorList>
            <person name="Jeong H."/>
            <person name="Kim H.J."/>
            <person name="Lee D.-W."/>
        </authorList>
    </citation>
    <scope>NUCLEOTIDE SEQUENCE [LARGE SCALE GENOMIC DNA]</scope>
    <source>
        <strain evidence="13 14">2691</strain>
    </source>
</reference>
<dbReference type="AlphaFoldDB" id="A0A160MB69"/>
<evidence type="ECO:0000256" key="6">
    <source>
        <dbReference type="ARBA" id="ARBA00047334"/>
    </source>
</evidence>
<feature type="binding site" evidence="9">
    <location>
        <begin position="194"/>
        <end position="195"/>
    </location>
    <ligand>
        <name>2-[(2R,5Z)-2-carboxy-4-methylthiazol-5(2H)-ylidene]ethyl phosphate</name>
        <dbReference type="ChEBI" id="CHEBI:62899"/>
    </ligand>
</feature>
<dbReference type="RefSeq" id="WP_019379794.1">
    <property type="nucleotide sequence ID" value="NZ_CP015506.1"/>
</dbReference>
<feature type="binding site" evidence="9">
    <location>
        <begin position="142"/>
        <end position="144"/>
    </location>
    <ligand>
        <name>2-[(2R,5Z)-2-carboxy-4-methylthiazol-5(2H)-ylidene]ethyl phosphate</name>
        <dbReference type="ChEBI" id="CHEBI:62899"/>
    </ligand>
</feature>
<dbReference type="InterPro" id="IPR013785">
    <property type="entry name" value="Aldolase_TIM"/>
</dbReference>
<dbReference type="InterPro" id="IPR034291">
    <property type="entry name" value="TMP_synthase"/>
</dbReference>
<feature type="domain" description="Thiamine phosphate synthase/TenI" evidence="12">
    <location>
        <begin position="14"/>
        <end position="197"/>
    </location>
</feature>
<evidence type="ECO:0000313" key="14">
    <source>
        <dbReference type="Proteomes" id="UP000077856"/>
    </source>
</evidence>
<name>A0A160MB69_9BACI</name>
<evidence type="ECO:0000256" key="4">
    <source>
        <dbReference type="ARBA" id="ARBA00022842"/>
    </source>
</evidence>
<evidence type="ECO:0000256" key="8">
    <source>
        <dbReference type="ARBA" id="ARBA00047883"/>
    </source>
</evidence>
<dbReference type="Proteomes" id="UP000077856">
    <property type="component" value="Chromosome"/>
</dbReference>
<feature type="binding site" evidence="9">
    <location>
        <position position="98"/>
    </location>
    <ligand>
        <name>Mg(2+)</name>
        <dbReference type="ChEBI" id="CHEBI:18420"/>
    </ligand>
</feature>
<dbReference type="UniPathway" id="UPA00060">
    <property type="reaction ID" value="UER00141"/>
</dbReference>
<feature type="binding site" evidence="9">
    <location>
        <position position="79"/>
    </location>
    <ligand>
        <name>Mg(2+)</name>
        <dbReference type="ChEBI" id="CHEBI:18420"/>
    </ligand>
</feature>
<protein>
    <recommendedName>
        <fullName evidence="9">Thiamine-phosphate synthase</fullName>
        <shortName evidence="9">TP synthase</shortName>
        <shortName evidence="9">TPS</shortName>
        <ecNumber evidence="9">2.5.1.3</ecNumber>
    </recommendedName>
    <alternativeName>
        <fullName evidence="9">Thiamine-phosphate pyrophosphorylase</fullName>
        <shortName evidence="9">TMP pyrophosphorylase</shortName>
        <shortName evidence="9">TMP-PPase</shortName>
    </alternativeName>
</protein>
<keyword evidence="5 9" id="KW-0784">Thiamine biosynthesis</keyword>
<comment type="catalytic activity">
    <reaction evidence="8 9 10">
        <text>2-[(2R,5Z)-2-carboxy-4-methylthiazol-5(2H)-ylidene]ethyl phosphate + 4-amino-2-methyl-5-(diphosphooxymethyl)pyrimidine + 2 H(+) = thiamine phosphate + CO2 + diphosphate</text>
        <dbReference type="Rhea" id="RHEA:47844"/>
        <dbReference type="ChEBI" id="CHEBI:15378"/>
        <dbReference type="ChEBI" id="CHEBI:16526"/>
        <dbReference type="ChEBI" id="CHEBI:33019"/>
        <dbReference type="ChEBI" id="CHEBI:37575"/>
        <dbReference type="ChEBI" id="CHEBI:57841"/>
        <dbReference type="ChEBI" id="CHEBI:62899"/>
        <dbReference type="EC" id="2.5.1.3"/>
    </reaction>
</comment>
<dbReference type="GO" id="GO:0000287">
    <property type="term" value="F:magnesium ion binding"/>
    <property type="evidence" value="ECO:0007669"/>
    <property type="project" value="UniProtKB-UniRule"/>
</dbReference>
<dbReference type="GO" id="GO:0004789">
    <property type="term" value="F:thiamine-phosphate diphosphorylase activity"/>
    <property type="evidence" value="ECO:0007669"/>
    <property type="project" value="UniProtKB-UniRule"/>
</dbReference>
<keyword evidence="3 9" id="KW-0479">Metal-binding</keyword>
<dbReference type="STRING" id="1196031.A361_13350"/>
<evidence type="ECO:0000256" key="1">
    <source>
        <dbReference type="ARBA" id="ARBA00005165"/>
    </source>
</evidence>
<dbReference type="HAMAP" id="MF_00097">
    <property type="entry name" value="TMP_synthase"/>
    <property type="match status" value="1"/>
</dbReference>
<gene>
    <name evidence="9 13" type="primary">thiE</name>
    <name evidence="13" type="ORF">A361_13350</name>
</gene>
<comment type="catalytic activity">
    <reaction evidence="7 9 10">
        <text>2-(2-carboxy-4-methylthiazol-5-yl)ethyl phosphate + 4-amino-2-methyl-5-(diphosphooxymethyl)pyrimidine + 2 H(+) = thiamine phosphate + CO2 + diphosphate</text>
        <dbReference type="Rhea" id="RHEA:47848"/>
        <dbReference type="ChEBI" id="CHEBI:15378"/>
        <dbReference type="ChEBI" id="CHEBI:16526"/>
        <dbReference type="ChEBI" id="CHEBI:33019"/>
        <dbReference type="ChEBI" id="CHEBI:37575"/>
        <dbReference type="ChEBI" id="CHEBI:57841"/>
        <dbReference type="ChEBI" id="CHEBI:62890"/>
        <dbReference type="EC" id="2.5.1.3"/>
    </reaction>
</comment>
<dbReference type="GO" id="GO:0009229">
    <property type="term" value="P:thiamine diphosphate biosynthetic process"/>
    <property type="evidence" value="ECO:0007669"/>
    <property type="project" value="UniProtKB-UniRule"/>
</dbReference>
<feature type="binding site" evidence="9">
    <location>
        <position position="116"/>
    </location>
    <ligand>
        <name>4-amino-2-methyl-5-(diphosphooxymethyl)pyrimidine</name>
        <dbReference type="ChEBI" id="CHEBI:57841"/>
    </ligand>
</feature>
<proteinExistence type="inferred from homology"/>
<keyword evidence="4 9" id="KW-0460">Magnesium</keyword>
<dbReference type="PANTHER" id="PTHR20857:SF15">
    <property type="entry name" value="THIAMINE-PHOSPHATE SYNTHASE"/>
    <property type="match status" value="1"/>
</dbReference>
<feature type="binding site" evidence="9">
    <location>
        <position position="174"/>
    </location>
    <ligand>
        <name>2-[(2R,5Z)-2-carboxy-4-methylthiazol-5(2H)-ylidene]ethyl phosphate</name>
        <dbReference type="ChEBI" id="CHEBI:62899"/>
    </ligand>
</feature>